<feature type="transmembrane region" description="Helical" evidence="1">
    <location>
        <begin position="143"/>
        <end position="167"/>
    </location>
</feature>
<protein>
    <submittedName>
        <fullName evidence="2">Putative ammonia monooxygenase</fullName>
    </submittedName>
</protein>
<accession>A0A238IVM9</accession>
<dbReference type="GO" id="GO:0004497">
    <property type="term" value="F:monooxygenase activity"/>
    <property type="evidence" value="ECO:0007669"/>
    <property type="project" value="UniProtKB-KW"/>
</dbReference>
<dbReference type="PIRSF" id="PIRSF038991">
    <property type="entry name" value="Protein_AbrB"/>
    <property type="match status" value="1"/>
</dbReference>
<evidence type="ECO:0000313" key="3">
    <source>
        <dbReference type="Proteomes" id="UP000201838"/>
    </source>
</evidence>
<dbReference type="Pfam" id="PF05145">
    <property type="entry name" value="AbrB"/>
    <property type="match status" value="1"/>
</dbReference>
<reference evidence="2 3" key="1">
    <citation type="submission" date="2017-05" db="EMBL/GenBank/DDBJ databases">
        <authorList>
            <person name="Song R."/>
            <person name="Chenine A.L."/>
            <person name="Ruprecht R.M."/>
        </authorList>
    </citation>
    <scope>NUCLEOTIDE SEQUENCE [LARGE SCALE GENOMIC DNA]</scope>
    <source>
        <strain evidence="2 3">CECT 8489</strain>
    </source>
</reference>
<feature type="transmembrane region" description="Helical" evidence="1">
    <location>
        <begin position="48"/>
        <end position="73"/>
    </location>
</feature>
<keyword evidence="3" id="KW-1185">Reference proteome</keyword>
<dbReference type="GO" id="GO:0016020">
    <property type="term" value="C:membrane"/>
    <property type="evidence" value="ECO:0007669"/>
    <property type="project" value="InterPro"/>
</dbReference>
<feature type="transmembrane region" description="Helical" evidence="1">
    <location>
        <begin position="118"/>
        <end position="137"/>
    </location>
</feature>
<dbReference type="GO" id="GO:0010468">
    <property type="term" value="P:regulation of gene expression"/>
    <property type="evidence" value="ECO:0007669"/>
    <property type="project" value="InterPro"/>
</dbReference>
<dbReference type="NCBIfam" id="TIGR03082">
    <property type="entry name" value="Gneg_AbrB_dup"/>
    <property type="match status" value="1"/>
</dbReference>
<sequence length="315" mass="32812">MLGPILLVTLAAVLGANLQAPILLRKLLLPILGVMLGSGFSPALFGQATSWLFTIAILPVYIACAFGLAFMVYRRVGRYDVVTAYFSSAPGGLNDMMMIGAEAGGIERRIALAHASRILVIVGFVSFFFAVVLDVRATGDARIYVTFADVALSDLALLAACAVIGAWIGPSLRLPAPQILGPMLLSAIVHLVDLTSAPPPTIAVNTAQLVMGTVVGCRFLGVPAREIARDIALAALASGLMLVVAFSTAVIVVRVTGAGFGQSFLTFAPGGLPEMSLLSLAMGADVAYVVTVHILRITLVIAVAPLVFKALRARV</sequence>
<keyword evidence="2" id="KW-0560">Oxidoreductase</keyword>
<gene>
    <name evidence="2" type="ORF">BOA8489_00152</name>
</gene>
<keyword evidence="1" id="KW-0472">Membrane</keyword>
<evidence type="ECO:0000313" key="2">
    <source>
        <dbReference type="EMBL" id="SMX22063.1"/>
    </source>
</evidence>
<organism evidence="2 3">
    <name type="scientific">Boseongicola aestuarii</name>
    <dbReference type="NCBI Taxonomy" id="1470561"/>
    <lineage>
        <taxon>Bacteria</taxon>
        <taxon>Pseudomonadati</taxon>
        <taxon>Pseudomonadota</taxon>
        <taxon>Alphaproteobacteria</taxon>
        <taxon>Rhodobacterales</taxon>
        <taxon>Paracoccaceae</taxon>
        <taxon>Boseongicola</taxon>
    </lineage>
</organism>
<dbReference type="InterPro" id="IPR017516">
    <property type="entry name" value="AbrB_dup"/>
</dbReference>
<dbReference type="PANTHER" id="PTHR38457">
    <property type="entry name" value="REGULATOR ABRB-RELATED"/>
    <property type="match status" value="1"/>
</dbReference>
<feature type="transmembrane region" description="Helical" evidence="1">
    <location>
        <begin position="286"/>
        <end position="308"/>
    </location>
</feature>
<dbReference type="AlphaFoldDB" id="A0A238IVM9"/>
<dbReference type="OrthoDB" id="7157734at2"/>
<dbReference type="Proteomes" id="UP000201838">
    <property type="component" value="Unassembled WGS sequence"/>
</dbReference>
<name>A0A238IVM9_9RHOB</name>
<keyword evidence="1" id="KW-0812">Transmembrane</keyword>
<dbReference type="InterPro" id="IPR007820">
    <property type="entry name" value="AbrB_fam"/>
</dbReference>
<dbReference type="PANTHER" id="PTHR38457:SF1">
    <property type="entry name" value="REGULATOR ABRB-RELATED"/>
    <property type="match status" value="1"/>
</dbReference>
<evidence type="ECO:0000256" key="1">
    <source>
        <dbReference type="SAM" id="Phobius"/>
    </source>
</evidence>
<feature type="transmembrane region" description="Helical" evidence="1">
    <location>
        <begin position="233"/>
        <end position="255"/>
    </location>
</feature>
<dbReference type="EMBL" id="FXXQ01000001">
    <property type="protein sequence ID" value="SMX22063.1"/>
    <property type="molecule type" value="Genomic_DNA"/>
</dbReference>
<proteinExistence type="predicted"/>
<keyword evidence="2" id="KW-0503">Monooxygenase</keyword>
<keyword evidence="1" id="KW-1133">Transmembrane helix</keyword>